<accession>A0A5J6SUU2</accession>
<keyword evidence="1" id="KW-0614">Plasmid</keyword>
<gene>
    <name evidence="1" type="ORF">PB01_20855</name>
</gene>
<evidence type="ECO:0000313" key="1">
    <source>
        <dbReference type="EMBL" id="QFG01283.1"/>
    </source>
</evidence>
<dbReference type="Proteomes" id="UP000325517">
    <property type="component" value="Plasmid pPB01"/>
</dbReference>
<dbReference type="OrthoDB" id="2971911at2"/>
<evidence type="ECO:0000313" key="2">
    <source>
        <dbReference type="Proteomes" id="UP000325517"/>
    </source>
</evidence>
<sequence length="126" mass="14446">MNVYAINFNTKTFKIEADVHEIEYNNLDEQYEKLVELLNAEGLDVIDYNDDIAILVDDRGFEKKNNPVFEVKTEDNISCQLAGKLLFVRNIYNEESTDFGSITPQDVFHLKNNLLIALTGVLENTL</sequence>
<organism evidence="1 2">
    <name type="scientific">Psychrobacillus glaciei</name>
    <dbReference type="NCBI Taxonomy" id="2283160"/>
    <lineage>
        <taxon>Bacteria</taxon>
        <taxon>Bacillati</taxon>
        <taxon>Bacillota</taxon>
        <taxon>Bacilli</taxon>
        <taxon>Bacillales</taxon>
        <taxon>Bacillaceae</taxon>
        <taxon>Psychrobacillus</taxon>
    </lineage>
</organism>
<protein>
    <recommendedName>
        <fullName evidence="3">DUF3846 domain-containing protein</fullName>
    </recommendedName>
</protein>
<dbReference type="RefSeq" id="WP_151702154.1">
    <property type="nucleotide sequence ID" value="NZ_CP031224.1"/>
</dbReference>
<reference evidence="1 2" key="1">
    <citation type="submission" date="2018-07" db="EMBL/GenBank/DDBJ databases">
        <title>Complete genome sequence of Psychrobacillus sp. PB01, isolated from iceberg, and comparative genome analysis of Psychrobacillus strains.</title>
        <authorList>
            <person name="Lee P.C."/>
        </authorList>
    </citation>
    <scope>NUCLEOTIDE SEQUENCE [LARGE SCALE GENOMIC DNA]</scope>
    <source>
        <strain evidence="1 2">PB01</strain>
        <plasmid evidence="2">ppb01</plasmid>
    </source>
</reference>
<proteinExistence type="predicted"/>
<keyword evidence="2" id="KW-1185">Reference proteome</keyword>
<dbReference type="KEGG" id="psyo:PB01_20855"/>
<geneLocation type="plasmid" evidence="2">
    <name>ppb01</name>
</geneLocation>
<evidence type="ECO:0008006" key="3">
    <source>
        <dbReference type="Google" id="ProtNLM"/>
    </source>
</evidence>
<dbReference type="EMBL" id="CP031224">
    <property type="protein sequence ID" value="QFG01283.1"/>
    <property type="molecule type" value="Genomic_DNA"/>
</dbReference>
<name>A0A5J6SUU2_9BACI</name>
<dbReference type="AlphaFoldDB" id="A0A5J6SUU2"/>